<dbReference type="RefSeq" id="WP_176071288.1">
    <property type="nucleotide sequence ID" value="NZ_JABWMJ010000013.1"/>
</dbReference>
<gene>
    <name evidence="1" type="ORF">HQN59_22145</name>
</gene>
<protein>
    <submittedName>
        <fullName evidence="1">Uncharacterized protein</fullName>
    </submittedName>
</protein>
<name>A0A7Y6NSD3_9BURK</name>
<dbReference type="EMBL" id="JABWMJ010000013">
    <property type="protein sequence ID" value="NUZ08455.1"/>
    <property type="molecule type" value="Genomic_DNA"/>
</dbReference>
<dbReference type="Proteomes" id="UP000529637">
    <property type="component" value="Unassembled WGS sequence"/>
</dbReference>
<evidence type="ECO:0000313" key="2">
    <source>
        <dbReference type="Proteomes" id="UP000529637"/>
    </source>
</evidence>
<evidence type="ECO:0000313" key="1">
    <source>
        <dbReference type="EMBL" id="NUZ08455.1"/>
    </source>
</evidence>
<keyword evidence="2" id="KW-1185">Reference proteome</keyword>
<comment type="caution">
    <text evidence="1">The sequence shown here is derived from an EMBL/GenBank/DDBJ whole genome shotgun (WGS) entry which is preliminary data.</text>
</comment>
<dbReference type="AlphaFoldDB" id="A0A7Y6NSD3"/>
<proteinExistence type="predicted"/>
<reference evidence="1 2" key="1">
    <citation type="submission" date="2020-06" db="EMBL/GenBank/DDBJ databases">
        <title>Schlegella sp. ID0723 isolated from air conditioner.</title>
        <authorList>
            <person name="Kim D.Y."/>
            <person name="Kim D.-U."/>
        </authorList>
    </citation>
    <scope>NUCLEOTIDE SEQUENCE [LARGE SCALE GENOMIC DNA]</scope>
    <source>
        <strain evidence="1 2">ID0723</strain>
    </source>
</reference>
<accession>A0A7Y6NSD3</accession>
<sequence>MKRLLAEPSGLDEAVAAHADLVQRFFCGPEFVDAMIAAIDAGSIRTSC</sequence>
<organism evidence="1 2">
    <name type="scientific">Piscinibacter koreensis</name>
    <dbReference type="NCBI Taxonomy" id="2742824"/>
    <lineage>
        <taxon>Bacteria</taxon>
        <taxon>Pseudomonadati</taxon>
        <taxon>Pseudomonadota</taxon>
        <taxon>Betaproteobacteria</taxon>
        <taxon>Burkholderiales</taxon>
        <taxon>Sphaerotilaceae</taxon>
        <taxon>Piscinibacter</taxon>
    </lineage>
</organism>